<dbReference type="PANTHER" id="PTHR11070:SF23">
    <property type="entry name" value="RECBCD ENZYME SUBUNIT RECB"/>
    <property type="match status" value="1"/>
</dbReference>
<comment type="catalytic activity">
    <reaction evidence="14 15">
        <text>ATP + H2O = ADP + phosphate + H(+)</text>
        <dbReference type="Rhea" id="RHEA:13065"/>
        <dbReference type="ChEBI" id="CHEBI:15377"/>
        <dbReference type="ChEBI" id="CHEBI:15378"/>
        <dbReference type="ChEBI" id="CHEBI:30616"/>
        <dbReference type="ChEBI" id="CHEBI:43474"/>
        <dbReference type="ChEBI" id="CHEBI:456216"/>
        <dbReference type="EC" id="5.6.2.4"/>
    </reaction>
</comment>
<comment type="domain">
    <text evidence="15">The N-terminal DNA-binding domain is a ssDNA-dependent ATPase and has ATP-dependent 3'-5' helicase function. This domain interacts with RecC.</text>
</comment>
<dbReference type="GO" id="GO:0003677">
    <property type="term" value="F:DNA binding"/>
    <property type="evidence" value="ECO:0007669"/>
    <property type="project" value="UniProtKB-UniRule"/>
</dbReference>
<dbReference type="SUPFAM" id="SSF52540">
    <property type="entry name" value="P-loop containing nucleoside triphosphate hydrolases"/>
    <property type="match status" value="1"/>
</dbReference>
<dbReference type="Gene3D" id="1.10.3170.10">
    <property type="entry name" value="Recbcd, chain B, domain 2"/>
    <property type="match status" value="1"/>
</dbReference>
<feature type="region of interest" description="DNA-binding and helicase activity, interacts with RecC" evidence="15">
    <location>
        <begin position="1"/>
        <end position="912"/>
    </location>
</feature>
<keyword evidence="8 15" id="KW-0067">ATP-binding</keyword>
<evidence type="ECO:0000259" key="19">
    <source>
        <dbReference type="PROSITE" id="PS51217"/>
    </source>
</evidence>
<comment type="miscellaneous">
    <text evidence="15">In the RecBCD complex, RecB has a slow 3'-5' helicase, an exonuclease activity and loads RecA onto ssDNA, RecD has a fast 5'-3' helicase activity, while RecC stimulates the ATPase and processivity of the RecB helicase and contributes to recognition of the Chi site.</text>
</comment>
<comment type="function">
    <text evidence="15">A helicase/nuclease that prepares dsDNA breaks (DSB) for recombinational DNA repair. Binds to DSBs and unwinds DNA via a highly rapid and processive ATP-dependent bidirectional helicase activity. Unwinds dsDNA until it encounters a Chi (crossover hotspot instigator) sequence from the 3' direction. Cuts ssDNA a few nucleotides 3' to the Chi site. The properties and activities of the enzyme are changed at Chi. The Chi-altered holoenzyme produces a long 3'-ssDNA overhang and facilitates RecA-binding to the ssDNA for homologous DNA recombination and repair. Holoenzyme degrades any linearized DNA that is unable to undergo homologous recombination. In the holoenzyme this subunit contributes ATPase, 3'-5' helicase, exonuclease activity and loads RecA onto ssDNA.</text>
</comment>
<evidence type="ECO:0000256" key="17">
    <source>
        <dbReference type="SAM" id="MobiDB-lite"/>
    </source>
</evidence>
<dbReference type="InterPro" id="IPR014017">
    <property type="entry name" value="DNA_helicase_UvrD-like_C"/>
</dbReference>
<evidence type="ECO:0000256" key="6">
    <source>
        <dbReference type="ARBA" id="ARBA00022806"/>
    </source>
</evidence>
<feature type="domain" description="UvrD-like helicase C-terminal" evidence="19">
    <location>
        <begin position="463"/>
        <end position="788"/>
    </location>
</feature>
<dbReference type="GO" id="GO:0008854">
    <property type="term" value="F:exodeoxyribonuclease V activity"/>
    <property type="evidence" value="ECO:0007669"/>
    <property type="project" value="UniProtKB-EC"/>
</dbReference>
<dbReference type="Pfam" id="PF00580">
    <property type="entry name" value="UvrD-helicase"/>
    <property type="match status" value="1"/>
</dbReference>
<gene>
    <name evidence="15" type="primary">recB</name>
    <name evidence="20" type="ORF">BSIN_4294</name>
</gene>
<evidence type="ECO:0000256" key="11">
    <source>
        <dbReference type="ARBA" id="ARBA00023204"/>
    </source>
</evidence>
<evidence type="ECO:0000313" key="20">
    <source>
        <dbReference type="EMBL" id="SMG01262.1"/>
    </source>
</evidence>
<comment type="catalytic activity">
    <reaction evidence="13 15">
        <text>Couples ATP hydrolysis with the unwinding of duplex DNA by translocating in the 3'-5' direction.</text>
        <dbReference type="EC" id="5.6.2.4"/>
    </reaction>
</comment>
<keyword evidence="11 15" id="KW-0234">DNA repair</keyword>
<dbReference type="Gene3D" id="3.90.320.10">
    <property type="match status" value="1"/>
</dbReference>
<keyword evidence="10 15" id="KW-0238">DNA-binding</keyword>
<evidence type="ECO:0000256" key="14">
    <source>
        <dbReference type="ARBA" id="ARBA00048988"/>
    </source>
</evidence>
<feature type="region of interest" description="Disordered" evidence="17">
    <location>
        <begin position="652"/>
        <end position="677"/>
    </location>
</feature>
<comment type="domain">
    <text evidence="15">The C-terminal domain has nuclease activity and interacts with RecD. It interacts with RecA, facilitating its loading onto ssDNA.</text>
</comment>
<dbReference type="InterPro" id="IPR011604">
    <property type="entry name" value="PDDEXK-like_dom_sf"/>
</dbReference>
<accession>A0A238H7V4</accession>
<dbReference type="Proteomes" id="UP000198460">
    <property type="component" value="Unassembled WGS sequence"/>
</dbReference>
<dbReference type="EC" id="5.6.2.4" evidence="15"/>
<dbReference type="InterPro" id="IPR027417">
    <property type="entry name" value="P-loop_NTPase"/>
</dbReference>
<evidence type="ECO:0000256" key="4">
    <source>
        <dbReference type="ARBA" id="ARBA00022763"/>
    </source>
</evidence>
<keyword evidence="4 15" id="KW-0227">DNA damage</keyword>
<dbReference type="SUPFAM" id="SSF52980">
    <property type="entry name" value="Restriction endonuclease-like"/>
    <property type="match status" value="1"/>
</dbReference>
<evidence type="ECO:0000256" key="2">
    <source>
        <dbReference type="ARBA" id="ARBA00022723"/>
    </source>
</evidence>
<dbReference type="CDD" id="cd22352">
    <property type="entry name" value="RecB_C-like"/>
    <property type="match status" value="1"/>
</dbReference>
<dbReference type="GO" id="GO:0005829">
    <property type="term" value="C:cytosol"/>
    <property type="evidence" value="ECO:0007669"/>
    <property type="project" value="TreeGrafter"/>
</dbReference>
<dbReference type="InterPro" id="IPR000212">
    <property type="entry name" value="DNA_helicase_UvrD/REP"/>
</dbReference>
<comment type="similarity">
    <text evidence="15">Belongs to the helicase family. UvrD subfamily.</text>
</comment>
<dbReference type="GO" id="GO:0000724">
    <property type="term" value="P:double-strand break repair via homologous recombination"/>
    <property type="evidence" value="ECO:0007669"/>
    <property type="project" value="UniProtKB-UniRule"/>
</dbReference>
<dbReference type="InterPro" id="IPR014016">
    <property type="entry name" value="UvrD-like_ATP-bd"/>
</dbReference>
<dbReference type="Pfam" id="PF12705">
    <property type="entry name" value="PDDEXK_1"/>
    <property type="match status" value="1"/>
</dbReference>
<dbReference type="EC" id="3.1.11.5" evidence="15"/>
<name>A0A238H7V4_9BURK</name>
<dbReference type="AlphaFoldDB" id="A0A238H7V4"/>
<evidence type="ECO:0000256" key="12">
    <source>
        <dbReference type="ARBA" id="ARBA00023235"/>
    </source>
</evidence>
<dbReference type="GO" id="GO:0043138">
    <property type="term" value="F:3'-5' DNA helicase activity"/>
    <property type="evidence" value="ECO:0007669"/>
    <property type="project" value="UniProtKB-UniRule"/>
</dbReference>
<dbReference type="Gene3D" id="3.40.50.300">
    <property type="entry name" value="P-loop containing nucleotide triphosphate hydrolases"/>
    <property type="match status" value="2"/>
</dbReference>
<evidence type="ECO:0000256" key="16">
    <source>
        <dbReference type="PROSITE-ProRule" id="PRU00560"/>
    </source>
</evidence>
<evidence type="ECO:0000256" key="13">
    <source>
        <dbReference type="ARBA" id="ARBA00034617"/>
    </source>
</evidence>
<dbReference type="GO" id="GO:0016887">
    <property type="term" value="F:ATP hydrolysis activity"/>
    <property type="evidence" value="ECO:0007669"/>
    <property type="project" value="RHEA"/>
</dbReference>
<feature type="active site" description="For nuclease activity" evidence="15">
    <location>
        <position position="1165"/>
    </location>
</feature>
<evidence type="ECO:0000256" key="10">
    <source>
        <dbReference type="ARBA" id="ARBA00023125"/>
    </source>
</evidence>
<evidence type="ECO:0000256" key="8">
    <source>
        <dbReference type="ARBA" id="ARBA00022840"/>
    </source>
</evidence>
<keyword evidence="5 15" id="KW-0378">Hydrolase</keyword>
<keyword evidence="3 15" id="KW-0547">Nucleotide-binding</keyword>
<keyword evidence="7 15" id="KW-0269">Exonuclease</keyword>
<dbReference type="EMBL" id="FXAN01000071">
    <property type="protein sequence ID" value="SMG01262.1"/>
    <property type="molecule type" value="Genomic_DNA"/>
</dbReference>
<dbReference type="GO" id="GO:0000287">
    <property type="term" value="F:magnesium ion binding"/>
    <property type="evidence" value="ECO:0007669"/>
    <property type="project" value="UniProtKB-UniRule"/>
</dbReference>
<feature type="binding site" evidence="15">
    <location>
        <position position="1152"/>
    </location>
    <ligand>
        <name>Mg(2+)</name>
        <dbReference type="ChEBI" id="CHEBI:18420"/>
    </ligand>
</feature>
<reference evidence="20 21" key="1">
    <citation type="submission" date="2017-04" db="EMBL/GenBank/DDBJ databases">
        <authorList>
            <person name="Afonso C.L."/>
            <person name="Miller P.J."/>
            <person name="Scott M.A."/>
            <person name="Spackman E."/>
            <person name="Goraichik I."/>
            <person name="Dimitrov K.M."/>
            <person name="Suarez D.L."/>
            <person name="Swayne D.E."/>
        </authorList>
    </citation>
    <scope>NUCLEOTIDE SEQUENCE [LARGE SCALE GENOMIC DNA]</scope>
    <source>
        <strain evidence="20">LMG 28154</strain>
    </source>
</reference>
<evidence type="ECO:0000256" key="9">
    <source>
        <dbReference type="ARBA" id="ARBA00022842"/>
    </source>
</evidence>
<keyword evidence="9 15" id="KW-0460">Magnesium</keyword>
<keyword evidence="2 15" id="KW-0479">Metal-binding</keyword>
<evidence type="ECO:0000256" key="7">
    <source>
        <dbReference type="ARBA" id="ARBA00022839"/>
    </source>
</evidence>
<evidence type="ECO:0000256" key="3">
    <source>
        <dbReference type="ARBA" id="ARBA00022741"/>
    </source>
</evidence>
<feature type="domain" description="UvrD-like helicase ATP-binding" evidence="18">
    <location>
        <begin position="8"/>
        <end position="462"/>
    </location>
</feature>
<evidence type="ECO:0000256" key="5">
    <source>
        <dbReference type="ARBA" id="ARBA00022801"/>
    </source>
</evidence>
<comment type="subunit">
    <text evidence="15">Heterotrimer of RecB, RecC and RecD. All subunits contribute to DNA-binding. Interacts with RecA.</text>
</comment>
<dbReference type="RefSeq" id="WP_089341187.1">
    <property type="nucleotide sequence ID" value="NZ_FXAN01000071.1"/>
</dbReference>
<feature type="region of interest" description="Nuclease activity, interacts with RecD and RecA" evidence="15">
    <location>
        <begin position="959"/>
        <end position="1264"/>
    </location>
</feature>
<organism evidence="20 21">
    <name type="scientific">Burkholderia singularis</name>
    <dbReference type="NCBI Taxonomy" id="1503053"/>
    <lineage>
        <taxon>Bacteria</taxon>
        <taxon>Pseudomonadati</taxon>
        <taxon>Pseudomonadota</taxon>
        <taxon>Betaproteobacteria</taxon>
        <taxon>Burkholderiales</taxon>
        <taxon>Burkholderiaceae</taxon>
        <taxon>Burkholderia</taxon>
        <taxon>pseudomallei group</taxon>
    </lineage>
</organism>
<dbReference type="InterPro" id="IPR038726">
    <property type="entry name" value="PDDEXK_AddAB-type"/>
</dbReference>
<evidence type="ECO:0000313" key="21">
    <source>
        <dbReference type="Proteomes" id="UP000198460"/>
    </source>
</evidence>
<feature type="compositionally biased region" description="Low complexity" evidence="17">
    <location>
        <begin position="657"/>
        <end position="677"/>
    </location>
</feature>
<dbReference type="PROSITE" id="PS51198">
    <property type="entry name" value="UVRD_HELICASE_ATP_BIND"/>
    <property type="match status" value="1"/>
</dbReference>
<keyword evidence="6 15" id="KW-0347">Helicase</keyword>
<evidence type="ECO:0000259" key="18">
    <source>
        <dbReference type="PROSITE" id="PS51198"/>
    </source>
</evidence>
<dbReference type="InterPro" id="IPR004586">
    <property type="entry name" value="RecB"/>
</dbReference>
<feature type="binding site" evidence="16">
    <location>
        <begin position="29"/>
        <end position="36"/>
    </location>
    <ligand>
        <name>ATP</name>
        <dbReference type="ChEBI" id="CHEBI:30616"/>
    </ligand>
</feature>
<evidence type="ECO:0000256" key="1">
    <source>
        <dbReference type="ARBA" id="ARBA00022722"/>
    </source>
</evidence>
<dbReference type="InterPro" id="IPR011335">
    <property type="entry name" value="Restrct_endonuc-II-like"/>
</dbReference>
<dbReference type="NCBIfam" id="TIGR00609">
    <property type="entry name" value="recB"/>
    <property type="match status" value="1"/>
</dbReference>
<feature type="binding site" evidence="15">
    <location>
        <position position="1039"/>
    </location>
    <ligand>
        <name>Mg(2+)</name>
        <dbReference type="ChEBI" id="CHEBI:18420"/>
    </ligand>
</feature>
<comment type="cofactor">
    <cofactor evidence="15">
        <name>Mg(2+)</name>
        <dbReference type="ChEBI" id="CHEBI:18420"/>
    </cofactor>
    <text evidence="15">Binds 1 Mg(2+) ion per subunit.</text>
</comment>
<dbReference type="PROSITE" id="PS51217">
    <property type="entry name" value="UVRD_HELICASE_CTER"/>
    <property type="match status" value="1"/>
</dbReference>
<keyword evidence="1 15" id="KW-0540">Nuclease</keyword>
<dbReference type="GO" id="GO:0005524">
    <property type="term" value="F:ATP binding"/>
    <property type="evidence" value="ECO:0007669"/>
    <property type="project" value="UniProtKB-UniRule"/>
</dbReference>
<dbReference type="GO" id="GO:0009338">
    <property type="term" value="C:exodeoxyribonuclease V complex"/>
    <property type="evidence" value="ECO:0007669"/>
    <property type="project" value="TreeGrafter"/>
</dbReference>
<feature type="binding site" evidence="15">
    <location>
        <position position="1165"/>
    </location>
    <ligand>
        <name>Mg(2+)</name>
        <dbReference type="ChEBI" id="CHEBI:18420"/>
    </ligand>
</feature>
<keyword evidence="12 15" id="KW-0413">Isomerase</keyword>
<protein>
    <recommendedName>
        <fullName evidence="15">RecBCD enzyme subunit RecB</fullName>
        <ecNumber evidence="15">3.1.11.5</ecNumber>
        <ecNumber evidence="15">5.6.2.4</ecNumber>
    </recommendedName>
    <alternativeName>
        <fullName evidence="15">DNA 3'-5' helicase subunit RecB</fullName>
    </alternativeName>
    <alternativeName>
        <fullName evidence="15">Exonuclease V subunit RecB</fullName>
        <shortName evidence="15">ExoV subunit RecB</shortName>
    </alternativeName>
    <alternativeName>
        <fullName evidence="15">Helicase/nuclease RecBCD subunit RecB</fullName>
    </alternativeName>
</protein>
<dbReference type="Pfam" id="PF13361">
    <property type="entry name" value="UvrD_C"/>
    <property type="match status" value="1"/>
</dbReference>
<dbReference type="HAMAP" id="MF_01485">
    <property type="entry name" value="RecB"/>
    <property type="match status" value="1"/>
</dbReference>
<comment type="catalytic activity">
    <reaction evidence="15">
        <text>Exonucleolytic cleavage (in the presence of ATP) in either 5'- to 3'- or 3'- to 5'-direction to yield 5'-phosphooligonucleotides.</text>
        <dbReference type="EC" id="3.1.11.5"/>
    </reaction>
</comment>
<proteinExistence type="inferred from homology"/>
<sequence length="1264" mass="137480">MSRAAQTDTRAAELDVFTCALDGVNQIEASAGTGKTWNICALYVRLLLEKDLGVDEILVVTFTKAATAELHERIRSRLVQLAHVLGTGEGGADPFIAQLFATTLAPQRGIDRQTAVQRVRRALHAFDQAAIHTIHAFCQRALQEAPFAAAMPFSFEMDADDGALRFELAADFWRTRVEPAAAAHPAFAEWLVEYGAGPAVLDAQLARRLKKPLAELRWDGLEAARDDDEVIARERFDAAAAHWRASRDELETLLVAAQPSLKQTSHKPEALAGALDAWARYFGQASAFAALPRAALKLTQAALEKATKKNGATPRHAFFEAAQALEEALAALETAQRARWLSLVAQWLAEAPGELARRKRKRRVVSFDDLLANLYRALDAHPWLRDTLRARYPAALIDEFQDTDPLQFAIFNTVFAPAGPLFLVGDPKQAIYSFRAADLHTYLAARATASARYTLAVNQRSTPAIVDACNRFFGANPHAFVLPGLNYDPVRAGARERAPFADATDPLAGTGDFRVWMLPSGEWTLTKRDAQRQAAQACAAEIARLMGGARERAVTLGGEPLAASDIAVLVQTHKQGSLVKRVLAAWGIGSVELAQASVFATIDAEQLERVLAAIDAPGDLRRLRSALASDWFGLDASALWHLEQGDAVQGEAGQAWGESAARGGSHAAASDAARAPGGATDAMGWVERFSRYRLLWRERGFAVMWRTLASELSIAERLMAGPDGERRVTDVNHLAELTQARASAQPGIAPTLRWLAAQRLGGGGDDAQLRLESDRNLVQIVTVHKSKGLEYAVVFCPFLNDGALRDPNGSGLPDAREYHDDTGHVVLHYGCDDAIAERAARDAMREQAAERARLVYVALTRAVYRCYLVAGPYLSSRSTKEARRSVLNWLVAGAGREFDAWLDEPTDDAELTERWQALALGPIALVPLPAPARREPLVGGHEAGGLRAARRAVRGLRDAWRIASFSSLTSAIALRESHVASVLDDELRPDHDALAAALDAHVPPIEAALAQVSPPVPSEPSGDDIVDFPRGAAAGECLHRLFELADFSDPSTWQPAALRALHERPVEAQHALAARLPAMMTRLVDQLAATELVPGMRLAALDPARRLTEMAFLFPAPALDFNALRRLLAAHGYPDVALEAGTLTGFIKGFIDMIVEHEGRFWIVDWKSNHLGATADAYGPRALDVAMAQHAYHLQALLYTVALHRYLRVRLPGYDYDTHVAGYLYLFVRGVRPDWRAGGAPAGVHARKPARTLVEALDALMGDA</sequence>
<evidence type="ECO:0000256" key="15">
    <source>
        <dbReference type="HAMAP-Rule" id="MF_01485"/>
    </source>
</evidence>
<dbReference type="PANTHER" id="PTHR11070">
    <property type="entry name" value="UVRD / RECB / PCRA DNA HELICASE FAMILY MEMBER"/>
    <property type="match status" value="1"/>
</dbReference>
<dbReference type="Gene3D" id="1.10.486.10">
    <property type="entry name" value="PCRA, domain 4"/>
    <property type="match status" value="1"/>
</dbReference>